<dbReference type="CDD" id="cd09602">
    <property type="entry name" value="M1_APN"/>
    <property type="match status" value="1"/>
</dbReference>
<evidence type="ECO:0000256" key="6">
    <source>
        <dbReference type="ARBA" id="ARBA00022438"/>
    </source>
</evidence>
<evidence type="ECO:0000256" key="2">
    <source>
        <dbReference type="ARBA" id="ARBA00001947"/>
    </source>
</evidence>
<dbReference type="PANTHER" id="PTHR11533">
    <property type="entry name" value="PROTEASE M1 ZINC METALLOPROTEASE"/>
    <property type="match status" value="1"/>
</dbReference>
<dbReference type="PRINTS" id="PR00756">
    <property type="entry name" value="ALADIPTASE"/>
</dbReference>
<dbReference type="Pfam" id="PF01433">
    <property type="entry name" value="Peptidase_M1"/>
    <property type="match status" value="1"/>
</dbReference>
<evidence type="ECO:0000259" key="14">
    <source>
        <dbReference type="Pfam" id="PF17900"/>
    </source>
</evidence>
<keyword evidence="7" id="KW-0645">Protease</keyword>
<dbReference type="GO" id="GO:0005615">
    <property type="term" value="C:extracellular space"/>
    <property type="evidence" value="ECO:0007669"/>
    <property type="project" value="TreeGrafter"/>
</dbReference>
<dbReference type="Proteomes" id="UP000322214">
    <property type="component" value="Chromosome"/>
</dbReference>
<dbReference type="Pfam" id="PF17900">
    <property type="entry name" value="Peptidase_M1_N"/>
    <property type="match status" value="1"/>
</dbReference>
<dbReference type="GO" id="GO:0005737">
    <property type="term" value="C:cytoplasm"/>
    <property type="evidence" value="ECO:0007669"/>
    <property type="project" value="TreeGrafter"/>
</dbReference>
<evidence type="ECO:0000256" key="8">
    <source>
        <dbReference type="ARBA" id="ARBA00022723"/>
    </source>
</evidence>
<reference evidence="15 16" key="1">
    <citation type="submission" date="2019-08" db="EMBL/GenBank/DDBJ databases">
        <title>Deep-cultivation of Planctomycetes and their phenomic and genomic characterization uncovers novel biology.</title>
        <authorList>
            <person name="Wiegand S."/>
            <person name="Jogler M."/>
            <person name="Boedeker C."/>
            <person name="Pinto D."/>
            <person name="Vollmers J."/>
            <person name="Rivas-Marin E."/>
            <person name="Kohn T."/>
            <person name="Peeters S.H."/>
            <person name="Heuer A."/>
            <person name="Rast P."/>
            <person name="Oberbeckmann S."/>
            <person name="Bunk B."/>
            <person name="Jeske O."/>
            <person name="Meyerdierks A."/>
            <person name="Storesund J.E."/>
            <person name="Kallscheuer N."/>
            <person name="Luecker S."/>
            <person name="Lage O.M."/>
            <person name="Pohl T."/>
            <person name="Merkel B.J."/>
            <person name="Hornburger P."/>
            <person name="Mueller R.-W."/>
            <person name="Bruemmer F."/>
            <person name="Labrenz M."/>
            <person name="Spormann A.M."/>
            <person name="Op den Camp H."/>
            <person name="Overmann J."/>
            <person name="Amann R."/>
            <person name="Jetten M.S.M."/>
            <person name="Mascher T."/>
            <person name="Medema M.H."/>
            <person name="Devos D.P."/>
            <person name="Kaster A.-K."/>
            <person name="Ovreas L."/>
            <person name="Rohde M."/>
            <person name="Galperin M.Y."/>
            <person name="Jogler C."/>
        </authorList>
    </citation>
    <scope>NUCLEOTIDE SEQUENCE [LARGE SCALE GENOMIC DNA]</scope>
    <source>
        <strain evidence="15 16">FC18</strain>
    </source>
</reference>
<dbReference type="EC" id="3.4.11.2" evidence="4"/>
<dbReference type="GO" id="GO:0043171">
    <property type="term" value="P:peptide catabolic process"/>
    <property type="evidence" value="ECO:0007669"/>
    <property type="project" value="TreeGrafter"/>
</dbReference>
<evidence type="ECO:0000313" key="16">
    <source>
        <dbReference type="Proteomes" id="UP000322214"/>
    </source>
</evidence>
<organism evidence="15 16">
    <name type="scientific">Mariniblastus fucicola</name>
    <dbReference type="NCBI Taxonomy" id="980251"/>
    <lineage>
        <taxon>Bacteria</taxon>
        <taxon>Pseudomonadati</taxon>
        <taxon>Planctomycetota</taxon>
        <taxon>Planctomycetia</taxon>
        <taxon>Pirellulales</taxon>
        <taxon>Pirellulaceae</taxon>
        <taxon>Mariniblastus</taxon>
    </lineage>
</organism>
<dbReference type="InterPro" id="IPR027268">
    <property type="entry name" value="Peptidase_M4/M1_CTD_sf"/>
</dbReference>
<keyword evidence="16" id="KW-1185">Reference proteome</keyword>
<dbReference type="PANTHER" id="PTHR11533:SF174">
    <property type="entry name" value="PUROMYCIN-SENSITIVE AMINOPEPTIDASE-RELATED"/>
    <property type="match status" value="1"/>
</dbReference>
<dbReference type="OrthoDB" id="9814383at2"/>
<proteinExistence type="inferred from homology"/>
<dbReference type="SUPFAM" id="SSF55486">
    <property type="entry name" value="Metalloproteases ('zincins'), catalytic domain"/>
    <property type="match status" value="1"/>
</dbReference>
<dbReference type="GO" id="GO:0016020">
    <property type="term" value="C:membrane"/>
    <property type="evidence" value="ECO:0007669"/>
    <property type="project" value="TreeGrafter"/>
</dbReference>
<protein>
    <recommendedName>
        <fullName evidence="5">Aminopeptidase N</fullName>
        <ecNumber evidence="4">3.4.11.2</ecNumber>
    </recommendedName>
</protein>
<dbReference type="InterPro" id="IPR042097">
    <property type="entry name" value="Aminopeptidase_N-like_N_sf"/>
</dbReference>
<feature type="domain" description="Peptidase M1 membrane alanine aminopeptidase" evidence="13">
    <location>
        <begin position="238"/>
        <end position="446"/>
    </location>
</feature>
<gene>
    <name evidence="15" type="primary">pepN_3</name>
    <name evidence="15" type="ORF">MFFC18_37180</name>
</gene>
<dbReference type="STRING" id="980251.GCA_001642875_00267"/>
<evidence type="ECO:0000256" key="11">
    <source>
        <dbReference type="ARBA" id="ARBA00023049"/>
    </source>
</evidence>
<evidence type="ECO:0000259" key="13">
    <source>
        <dbReference type="Pfam" id="PF01433"/>
    </source>
</evidence>
<dbReference type="GO" id="GO:0042277">
    <property type="term" value="F:peptide binding"/>
    <property type="evidence" value="ECO:0007669"/>
    <property type="project" value="TreeGrafter"/>
</dbReference>
<dbReference type="Gene3D" id="1.10.390.10">
    <property type="entry name" value="Neutral Protease Domain 2"/>
    <property type="match status" value="1"/>
</dbReference>
<evidence type="ECO:0000256" key="1">
    <source>
        <dbReference type="ARBA" id="ARBA00000098"/>
    </source>
</evidence>
<keyword evidence="9 15" id="KW-0378">Hydrolase</keyword>
<dbReference type="EMBL" id="CP042912">
    <property type="protein sequence ID" value="QEG23814.1"/>
    <property type="molecule type" value="Genomic_DNA"/>
</dbReference>
<dbReference type="InterPro" id="IPR050344">
    <property type="entry name" value="Peptidase_M1_aminopeptidases"/>
</dbReference>
<dbReference type="KEGG" id="mff:MFFC18_37180"/>
<feature type="domain" description="Aminopeptidase N-like N-terminal" evidence="14">
    <location>
        <begin position="129"/>
        <end position="192"/>
    </location>
</feature>
<keyword evidence="8" id="KW-0479">Metal-binding</keyword>
<dbReference type="GO" id="GO:0016285">
    <property type="term" value="F:alanyl aminopeptidase activity"/>
    <property type="evidence" value="ECO:0007669"/>
    <property type="project" value="UniProtKB-EC"/>
</dbReference>
<evidence type="ECO:0000256" key="3">
    <source>
        <dbReference type="ARBA" id="ARBA00010136"/>
    </source>
</evidence>
<feature type="chain" id="PRO_5022941103" description="Aminopeptidase N" evidence="12">
    <location>
        <begin position="21"/>
        <end position="858"/>
    </location>
</feature>
<keyword evidence="6 15" id="KW-0031">Aminopeptidase</keyword>
<dbReference type="InterPro" id="IPR014782">
    <property type="entry name" value="Peptidase_M1_dom"/>
</dbReference>
<dbReference type="SUPFAM" id="SSF63737">
    <property type="entry name" value="Leukotriene A4 hydrolase N-terminal domain"/>
    <property type="match status" value="1"/>
</dbReference>
<dbReference type="Gene3D" id="2.60.40.1730">
    <property type="entry name" value="tricorn interacting facor f3 domain"/>
    <property type="match status" value="1"/>
</dbReference>
<dbReference type="GO" id="GO:0070006">
    <property type="term" value="F:metalloaminopeptidase activity"/>
    <property type="evidence" value="ECO:0007669"/>
    <property type="project" value="TreeGrafter"/>
</dbReference>
<evidence type="ECO:0000256" key="10">
    <source>
        <dbReference type="ARBA" id="ARBA00022833"/>
    </source>
</evidence>
<evidence type="ECO:0000256" key="7">
    <source>
        <dbReference type="ARBA" id="ARBA00022670"/>
    </source>
</evidence>
<keyword evidence="12" id="KW-0732">Signal</keyword>
<evidence type="ECO:0000256" key="12">
    <source>
        <dbReference type="SAM" id="SignalP"/>
    </source>
</evidence>
<accession>A0A5B9PC29</accession>
<feature type="signal peptide" evidence="12">
    <location>
        <begin position="1"/>
        <end position="20"/>
    </location>
</feature>
<keyword evidence="11" id="KW-0482">Metalloprotease</keyword>
<evidence type="ECO:0000313" key="15">
    <source>
        <dbReference type="EMBL" id="QEG23814.1"/>
    </source>
</evidence>
<dbReference type="AlphaFoldDB" id="A0A5B9PC29"/>
<sequence length="858" mass="97815" precursor="true">MKCSIVFLLFLMLVGPHVMSAQELERGVSLALATHRAETISNVEYDLKFTLGRSGPIPASVTVRFDLSDASRSVVLDFNSPNATDIRSELTIDNGHVIMPVETLAVGRNEVTIPFVAGDQSLNRNDDFLYTLLVPDRASTVFPCFDQPDLKAKFKLELELPDGWTACANGAIESQTGNTISFRQTKPISTYLFAFAAGEFQSVTRTISGRPVTMYHRESDQEKFERNVDAIFTMHEIALDWMEDYTQIEYPFEKFDFVVIPSFQYGGMEHIGSIFYNADQMFLDETATKKQKLRRASLIAHETAHMWFGNLVTMKWFDDVWLKEVFANFMAAKIVHPSFTDINHDLGFMIRHHPSAYSEDRTGGTYPIQQKLGNLRNAGTLYGRIIYEKAPIVMRQLEAMIGQKEMRNGLREYLNKFRYDNAVWDDLIEILDRDSELDLKQWSDSWVKESGTPELASEAGEDANRRFLTIRQTKKTPQDGFWAQQVDVKVLKDGEVVFETRAMIEGESTEISLPESAGDYDFFLVNGSELGYGYFRLDAKSKSWLLQNIHTISDEVTRGAAWITLYESLIRGIETQEISPVEYMTALLSGIKNESEPLNRQNILSQTQTVFWKLLSSEQRVQFAPSLESALWTLIDNEDAEKDARSAWYKSLVGVATTGHTVDRLYDIWKNESDVAGIPLSESDYMTLAYELAIRMPQKSDEILATQLERLENEDRKKRFAFVMPALSPDVAKRDAFFETLKDVANRRPERWALEALDYLHHPLRAAESEKYILPSLELLEEIQTTGDIFFPKRWLVSTLGGHQSKSSAAIVQKFLADRPDYSVRLKRKILQAADLLLRLRQSQKNPANRNARGVFDG</sequence>
<dbReference type="GO" id="GO:0008270">
    <property type="term" value="F:zinc ion binding"/>
    <property type="evidence" value="ECO:0007669"/>
    <property type="project" value="InterPro"/>
</dbReference>
<comment type="catalytic activity">
    <reaction evidence="1">
        <text>Release of an N-terminal amino acid, Xaa-|-Yaa- from a peptide, amide or arylamide. Xaa is preferably Ala, but may be most amino acids including Pro (slow action). When a terminal hydrophobic residue is followed by a prolyl residue, the two may be released as an intact Xaa-Pro dipeptide.</text>
        <dbReference type="EC" id="3.4.11.2"/>
    </reaction>
</comment>
<evidence type="ECO:0000256" key="5">
    <source>
        <dbReference type="ARBA" id="ARBA00015611"/>
    </source>
</evidence>
<evidence type="ECO:0000256" key="9">
    <source>
        <dbReference type="ARBA" id="ARBA00022801"/>
    </source>
</evidence>
<evidence type="ECO:0000256" key="4">
    <source>
        <dbReference type="ARBA" id="ARBA00012564"/>
    </source>
</evidence>
<name>A0A5B9PC29_9BACT</name>
<dbReference type="InterPro" id="IPR001930">
    <property type="entry name" value="Peptidase_M1"/>
</dbReference>
<dbReference type="GO" id="GO:0006508">
    <property type="term" value="P:proteolysis"/>
    <property type="evidence" value="ECO:0007669"/>
    <property type="project" value="UniProtKB-KW"/>
</dbReference>
<dbReference type="InterPro" id="IPR045357">
    <property type="entry name" value="Aminopeptidase_N-like_N"/>
</dbReference>
<comment type="similarity">
    <text evidence="3">Belongs to the peptidase M1 family.</text>
</comment>
<keyword evidence="10" id="KW-0862">Zinc</keyword>
<comment type="cofactor">
    <cofactor evidence="2">
        <name>Zn(2+)</name>
        <dbReference type="ChEBI" id="CHEBI:29105"/>
    </cofactor>
</comment>